<evidence type="ECO:0000313" key="2">
    <source>
        <dbReference type="Proteomes" id="UP000324800"/>
    </source>
</evidence>
<gene>
    <name evidence="1" type="ORF">EZS28_049968</name>
</gene>
<evidence type="ECO:0000313" key="1">
    <source>
        <dbReference type="EMBL" id="KAA6354505.1"/>
    </source>
</evidence>
<feature type="non-terminal residue" evidence="1">
    <location>
        <position position="158"/>
    </location>
</feature>
<dbReference type="EMBL" id="SNRW01036204">
    <property type="protein sequence ID" value="KAA6354505.1"/>
    <property type="molecule type" value="Genomic_DNA"/>
</dbReference>
<sequence>MKYEVNNGLMCVAVSFSQAIALFSIQGALLGSYGAALMQNQISLIDILYQIPINPIEMPRNLPIQTYSSPFTSNQTLHGSQQSKMFNSLMRSKTNLLNSSFNSSANLQKRNMLRKRSTMMMPDQISTNDIIKVQSGNKSEQNTIQNQSTIITEVKSYK</sequence>
<protein>
    <submittedName>
        <fullName evidence="1">Uncharacterized protein</fullName>
    </submittedName>
</protein>
<accession>A0A5J4TAP2</accession>
<reference evidence="1 2" key="1">
    <citation type="submission" date="2019-03" db="EMBL/GenBank/DDBJ databases">
        <title>Single cell metagenomics reveals metabolic interactions within the superorganism composed of flagellate Streblomastix strix and complex community of Bacteroidetes bacteria on its surface.</title>
        <authorList>
            <person name="Treitli S.C."/>
            <person name="Kolisko M."/>
            <person name="Husnik F."/>
            <person name="Keeling P."/>
            <person name="Hampl V."/>
        </authorList>
    </citation>
    <scope>NUCLEOTIDE SEQUENCE [LARGE SCALE GENOMIC DNA]</scope>
    <source>
        <strain evidence="1">ST1C</strain>
    </source>
</reference>
<dbReference type="AlphaFoldDB" id="A0A5J4TAP2"/>
<dbReference type="Proteomes" id="UP000324800">
    <property type="component" value="Unassembled WGS sequence"/>
</dbReference>
<name>A0A5J4TAP2_9EUKA</name>
<comment type="caution">
    <text evidence="1">The sequence shown here is derived from an EMBL/GenBank/DDBJ whole genome shotgun (WGS) entry which is preliminary data.</text>
</comment>
<organism evidence="1 2">
    <name type="scientific">Streblomastix strix</name>
    <dbReference type="NCBI Taxonomy" id="222440"/>
    <lineage>
        <taxon>Eukaryota</taxon>
        <taxon>Metamonada</taxon>
        <taxon>Preaxostyla</taxon>
        <taxon>Oxymonadida</taxon>
        <taxon>Streblomastigidae</taxon>
        <taxon>Streblomastix</taxon>
    </lineage>
</organism>
<proteinExistence type="predicted"/>